<evidence type="ECO:0000313" key="14">
    <source>
        <dbReference type="EMBL" id="BAT60360.1"/>
    </source>
</evidence>
<dbReference type="FunFam" id="3.30.1360.200:FF:000002">
    <property type="entry name" value="Preprotein translocase subunit SecD"/>
    <property type="match status" value="1"/>
</dbReference>
<keyword evidence="5 10" id="KW-0812">Transmembrane</keyword>
<dbReference type="AlphaFoldDB" id="A0A0S3PWQ4"/>
<evidence type="ECO:0000256" key="6">
    <source>
        <dbReference type="ARBA" id="ARBA00022927"/>
    </source>
</evidence>
<dbReference type="InterPro" id="IPR005791">
    <property type="entry name" value="SecD"/>
</dbReference>
<dbReference type="Pfam" id="PF22599">
    <property type="entry name" value="SecDF_P1_head"/>
    <property type="match status" value="1"/>
</dbReference>
<accession>A0A0S3PWQ4</accession>
<feature type="domain" description="Protein translocase subunit SecDF P1" evidence="12">
    <location>
        <begin position="160"/>
        <end position="218"/>
    </location>
</feature>
<name>A0A0S3PWQ4_9BRAD</name>
<keyword evidence="15" id="KW-1185">Reference proteome</keyword>
<sequence>MLHFTRTRALTIILSALLICIFAIPNFFAPETVKTWPKWAQRHMVLGLDLQGGVSLLLQVDENAVRKERVEALRDDVRRVLRDDRIRYTGLAIRGMTVEVRISEAADVPKALPKLRALSQPIGGLLSGSGQNTLEINEQNGLIRVSLTEPGINDRMRQAVDQSIQVLEKRLNALGTVEPSIQRQGASRVLVQVPGLDNPDRLKELIGRTAKLTFHLVDTTLGADQIEQGRIPAGYIVARGTREEGGGRYVLEERPIVSGGDLTDAQPGFDQRTSEPIVSFRFNTNGARAFGRATQENVGKPFAIVLDGEVISAPVIREPIIGGSGQISGNFTVEQANNLAIVLKSGALAAPMSIVEERNVGPGLGQDSITAGIHASVIGAALVVVFMIWVYGILGVIANIAVAVNVAMIFGILSLLNATLTLPGIAGIVLTVGIAVDSNVLIYERIREEWRAGRTAMMAIGAGFDRALATILDTNITTFIAAVILFLIGTGAVRGFAVTFGIGIITTVFTAFTLTKLIVAGWVRWRRPKTVPI</sequence>
<dbReference type="PRINTS" id="PR00702">
    <property type="entry name" value="ACRIFLAVINRP"/>
</dbReference>
<dbReference type="GO" id="GO:0043952">
    <property type="term" value="P:protein transport by the Sec complex"/>
    <property type="evidence" value="ECO:0007669"/>
    <property type="project" value="UniProtKB-UniRule"/>
</dbReference>
<evidence type="ECO:0000259" key="13">
    <source>
        <dbReference type="Pfam" id="PF22599"/>
    </source>
</evidence>
<dbReference type="EMBL" id="AP014946">
    <property type="protein sequence ID" value="BAT60360.1"/>
    <property type="molecule type" value="Genomic_DNA"/>
</dbReference>
<feature type="domain" description="SecDF P1 head subdomain" evidence="13">
    <location>
        <begin position="244"/>
        <end position="350"/>
    </location>
</feature>
<dbReference type="PANTHER" id="PTHR30081:SF1">
    <property type="entry name" value="PROTEIN TRANSLOCASE SUBUNIT SECD"/>
    <property type="match status" value="1"/>
</dbReference>
<dbReference type="GO" id="GO:0065002">
    <property type="term" value="P:intracellular protein transmembrane transport"/>
    <property type="evidence" value="ECO:0007669"/>
    <property type="project" value="UniProtKB-UniRule"/>
</dbReference>
<dbReference type="Gene3D" id="1.20.1640.10">
    <property type="entry name" value="Multidrug efflux transporter AcrB transmembrane domain"/>
    <property type="match status" value="1"/>
</dbReference>
<proteinExistence type="inferred from homology"/>
<dbReference type="Gene3D" id="3.30.70.3400">
    <property type="match status" value="2"/>
</dbReference>
<evidence type="ECO:0000256" key="5">
    <source>
        <dbReference type="ARBA" id="ARBA00022692"/>
    </source>
</evidence>
<protein>
    <recommendedName>
        <fullName evidence="10">Protein translocase subunit SecD</fullName>
    </recommendedName>
</protein>
<evidence type="ECO:0000259" key="12">
    <source>
        <dbReference type="Pfam" id="PF21760"/>
    </source>
</evidence>
<dbReference type="Gene3D" id="3.30.1360.200">
    <property type="match status" value="1"/>
</dbReference>
<dbReference type="InterPro" id="IPR048631">
    <property type="entry name" value="SecD_1st"/>
</dbReference>
<evidence type="ECO:0000313" key="15">
    <source>
        <dbReference type="Proteomes" id="UP000236884"/>
    </source>
</evidence>
<feature type="transmembrane region" description="Helical" evidence="10">
    <location>
        <begin position="422"/>
        <end position="443"/>
    </location>
</feature>
<keyword evidence="4" id="KW-0997">Cell inner membrane</keyword>
<comment type="subunit">
    <text evidence="10">Forms a complex with SecF. Part of the essential Sec protein translocation apparatus which comprises SecA, SecYEG and auxiliary proteins SecDF-YajC and YidC.</text>
</comment>
<dbReference type="HAMAP" id="MF_01463_B">
    <property type="entry name" value="SecD_B"/>
    <property type="match status" value="1"/>
</dbReference>
<reference evidence="14 15" key="1">
    <citation type="submission" date="2015-08" db="EMBL/GenBank/DDBJ databases">
        <title>Investigation of the bacterial diversity of lava forest soil.</title>
        <authorList>
            <person name="Lee J.S."/>
        </authorList>
    </citation>
    <scope>NUCLEOTIDE SEQUENCE [LARGE SCALE GENOMIC DNA]</scope>
    <source>
        <strain evidence="14 15">GJW-30</strain>
    </source>
</reference>
<evidence type="ECO:0000259" key="11">
    <source>
        <dbReference type="Pfam" id="PF02355"/>
    </source>
</evidence>
<dbReference type="SUPFAM" id="SSF82866">
    <property type="entry name" value="Multidrug efflux transporter AcrB transmembrane domain"/>
    <property type="match status" value="1"/>
</dbReference>
<dbReference type="GO" id="GO:0006605">
    <property type="term" value="P:protein targeting"/>
    <property type="evidence" value="ECO:0007669"/>
    <property type="project" value="UniProtKB-UniRule"/>
</dbReference>
<evidence type="ECO:0000256" key="9">
    <source>
        <dbReference type="ARBA" id="ARBA00023136"/>
    </source>
</evidence>
<dbReference type="Pfam" id="PF07549">
    <property type="entry name" value="Sec_GG"/>
    <property type="match status" value="1"/>
</dbReference>
<dbReference type="GO" id="GO:0005886">
    <property type="term" value="C:plasma membrane"/>
    <property type="evidence" value="ECO:0007669"/>
    <property type="project" value="UniProtKB-SubCell"/>
</dbReference>
<comment type="subcellular location">
    <subcellularLocation>
        <location evidence="1 10">Cell membrane</location>
        <topology evidence="1 10">Multi-pass membrane protein</topology>
    </subcellularLocation>
</comment>
<dbReference type="KEGG" id="vgo:GJW-30_1_02896"/>
<feature type="domain" description="Protein export membrane protein SecD/SecF C-terminal" evidence="11">
    <location>
        <begin position="352"/>
        <end position="520"/>
    </location>
</feature>
<comment type="function">
    <text evidence="10">Part of the Sec protein translocase complex. Interacts with the SecYEG preprotein conducting channel. SecDF uses the proton motive force (PMF) to complete protein translocation after the ATP-dependent function of SecA.</text>
</comment>
<evidence type="ECO:0000256" key="4">
    <source>
        <dbReference type="ARBA" id="ARBA00022519"/>
    </source>
</evidence>
<dbReference type="GO" id="GO:0015450">
    <property type="term" value="F:protein-transporting ATPase activity"/>
    <property type="evidence" value="ECO:0007669"/>
    <property type="project" value="InterPro"/>
</dbReference>
<organism evidence="14 15">
    <name type="scientific">Variibacter gotjawalensis</name>
    <dbReference type="NCBI Taxonomy" id="1333996"/>
    <lineage>
        <taxon>Bacteria</taxon>
        <taxon>Pseudomonadati</taxon>
        <taxon>Pseudomonadota</taxon>
        <taxon>Alphaproteobacteria</taxon>
        <taxon>Hyphomicrobiales</taxon>
        <taxon>Nitrobacteraceae</taxon>
        <taxon>Variibacter</taxon>
    </lineage>
</organism>
<dbReference type="InterPro" id="IPR055344">
    <property type="entry name" value="SecD_SecF_C_bact"/>
</dbReference>
<feature type="transmembrane region" description="Helical" evidence="10">
    <location>
        <begin position="464"/>
        <end position="489"/>
    </location>
</feature>
<dbReference type="Proteomes" id="UP000236884">
    <property type="component" value="Chromosome"/>
</dbReference>
<dbReference type="InterPro" id="IPR048634">
    <property type="entry name" value="SecD_SecF_C"/>
</dbReference>
<keyword evidence="9 10" id="KW-0472">Membrane</keyword>
<keyword evidence="6 10" id="KW-0653">Protein transport</keyword>
<evidence type="ECO:0000256" key="10">
    <source>
        <dbReference type="HAMAP-Rule" id="MF_01463"/>
    </source>
</evidence>
<evidence type="ECO:0000256" key="2">
    <source>
        <dbReference type="ARBA" id="ARBA00022448"/>
    </source>
</evidence>
<dbReference type="FunFam" id="1.20.1640.10:FF:000004">
    <property type="entry name" value="Protein translocase subunit SecD"/>
    <property type="match status" value="1"/>
</dbReference>
<comment type="similarity">
    <text evidence="10">Belongs to the SecD/SecF family. SecD subfamily.</text>
</comment>
<dbReference type="Pfam" id="PF02355">
    <property type="entry name" value="SecD_SecF_C"/>
    <property type="match status" value="1"/>
</dbReference>
<evidence type="ECO:0000256" key="8">
    <source>
        <dbReference type="ARBA" id="ARBA00023010"/>
    </source>
</evidence>
<feature type="transmembrane region" description="Helical" evidence="10">
    <location>
        <begin position="396"/>
        <end position="416"/>
    </location>
</feature>
<comment type="caution">
    <text evidence="10">Lacks conserved residue(s) required for the propagation of feature annotation.</text>
</comment>
<feature type="transmembrane region" description="Helical" evidence="10">
    <location>
        <begin position="495"/>
        <end position="519"/>
    </location>
</feature>
<dbReference type="InterPro" id="IPR022646">
    <property type="entry name" value="SecD/SecF_CS"/>
</dbReference>
<gene>
    <name evidence="10" type="primary">secD</name>
    <name evidence="14" type="ORF">GJW-30_1_02896</name>
</gene>
<dbReference type="RefSeq" id="WP_096356489.1">
    <property type="nucleotide sequence ID" value="NZ_AP014946.1"/>
</dbReference>
<keyword evidence="3 10" id="KW-1003">Cell membrane</keyword>
<dbReference type="InterPro" id="IPR054384">
    <property type="entry name" value="SecDF_P1_head"/>
</dbReference>
<keyword evidence="8 10" id="KW-0811">Translocation</keyword>
<dbReference type="NCBIfam" id="TIGR00916">
    <property type="entry name" value="2A0604s01"/>
    <property type="match status" value="1"/>
</dbReference>
<keyword evidence="7 10" id="KW-1133">Transmembrane helix</keyword>
<dbReference type="InterPro" id="IPR001036">
    <property type="entry name" value="Acrflvin-R"/>
</dbReference>
<dbReference type="OrthoDB" id="9805019at2"/>
<evidence type="ECO:0000256" key="1">
    <source>
        <dbReference type="ARBA" id="ARBA00004651"/>
    </source>
</evidence>
<evidence type="ECO:0000256" key="7">
    <source>
        <dbReference type="ARBA" id="ARBA00022989"/>
    </source>
</evidence>
<keyword evidence="2 10" id="KW-0813">Transport</keyword>
<feature type="transmembrane region" description="Helical" evidence="10">
    <location>
        <begin position="371"/>
        <end position="391"/>
    </location>
</feature>
<dbReference type="NCBIfam" id="TIGR01129">
    <property type="entry name" value="secD"/>
    <property type="match status" value="1"/>
</dbReference>
<dbReference type="PANTHER" id="PTHR30081">
    <property type="entry name" value="PROTEIN-EXPORT MEMBRANE PROTEIN SEC"/>
    <property type="match status" value="1"/>
</dbReference>
<dbReference type="Pfam" id="PF21760">
    <property type="entry name" value="SecD_1st"/>
    <property type="match status" value="1"/>
</dbReference>
<evidence type="ECO:0000256" key="3">
    <source>
        <dbReference type="ARBA" id="ARBA00022475"/>
    </source>
</evidence>
<dbReference type="InterPro" id="IPR022813">
    <property type="entry name" value="SecD/SecF_arch_bac"/>
</dbReference>